<dbReference type="PROSITE" id="PS51257">
    <property type="entry name" value="PROKAR_LIPOPROTEIN"/>
    <property type="match status" value="1"/>
</dbReference>
<comment type="caution">
    <text evidence="2">The sequence shown here is derived from an EMBL/GenBank/DDBJ whole genome shotgun (WGS) entry which is preliminary data.</text>
</comment>
<keyword evidence="1" id="KW-0732">Signal</keyword>
<protein>
    <recommendedName>
        <fullName evidence="4">Lipoprotein</fullName>
    </recommendedName>
</protein>
<sequence>MHRTFLCFASLSLPLMLLSACDTSGLDPATADQVNQSEMTAAVGLLAAAFGGDAYRDAGLQVASDSLNDAATRRAAAAGALAGPASGSGSGGLIHQATTALNAPPPASASASGAAGGGSMLGNGKCEQRPQCRAASNRFTDYSKRLTALAARSESSVHISAKMTWCAANKGIDALETCLGEARAASDSGCVADIQVALQDTRRLAAEARQTANQSYAYNPDGWMASCPS</sequence>
<feature type="chain" id="PRO_5017605237" description="Lipoprotein" evidence="1">
    <location>
        <begin position="20"/>
        <end position="229"/>
    </location>
</feature>
<evidence type="ECO:0008006" key="4">
    <source>
        <dbReference type="Google" id="ProtNLM"/>
    </source>
</evidence>
<feature type="signal peptide" evidence="1">
    <location>
        <begin position="1"/>
        <end position="19"/>
    </location>
</feature>
<evidence type="ECO:0000256" key="1">
    <source>
        <dbReference type="SAM" id="SignalP"/>
    </source>
</evidence>
<gene>
    <name evidence="2" type="ORF">DIE28_03035</name>
</gene>
<accession>A0A3D8PGL4</accession>
<dbReference type="Proteomes" id="UP000256679">
    <property type="component" value="Unassembled WGS sequence"/>
</dbReference>
<organism evidence="2 3">
    <name type="scientific">Paracoccus thiocyanatus</name>
    <dbReference type="NCBI Taxonomy" id="34006"/>
    <lineage>
        <taxon>Bacteria</taxon>
        <taxon>Pseudomonadati</taxon>
        <taxon>Pseudomonadota</taxon>
        <taxon>Alphaproteobacteria</taxon>
        <taxon>Rhodobacterales</taxon>
        <taxon>Paracoccaceae</taxon>
        <taxon>Paracoccus</taxon>
    </lineage>
</organism>
<dbReference type="AlphaFoldDB" id="A0A3D8PGL4"/>
<keyword evidence="3" id="KW-1185">Reference proteome</keyword>
<evidence type="ECO:0000313" key="3">
    <source>
        <dbReference type="Proteomes" id="UP000256679"/>
    </source>
</evidence>
<evidence type="ECO:0000313" key="2">
    <source>
        <dbReference type="EMBL" id="RDW14378.1"/>
    </source>
</evidence>
<name>A0A3D8PGL4_9RHOB</name>
<dbReference type="EMBL" id="QFCQ01000009">
    <property type="protein sequence ID" value="RDW14378.1"/>
    <property type="molecule type" value="Genomic_DNA"/>
</dbReference>
<proteinExistence type="predicted"/>
<reference evidence="2 3" key="1">
    <citation type="submission" date="2018-05" db="EMBL/GenBank/DDBJ databases">
        <title>Whole genome sequencing of Paracoccus thiocyanatus SST.</title>
        <authorList>
            <person name="Ghosh W."/>
            <person name="Rameez M.J."/>
            <person name="Roy C."/>
        </authorList>
    </citation>
    <scope>NUCLEOTIDE SEQUENCE [LARGE SCALE GENOMIC DNA]</scope>
    <source>
        <strain evidence="2 3">SST</strain>
    </source>
</reference>